<gene>
    <name evidence="2" type="ORF">GCM10011514_28270</name>
</gene>
<dbReference type="EMBL" id="BMKK01000005">
    <property type="protein sequence ID" value="GGD62514.1"/>
    <property type="molecule type" value="Genomic_DNA"/>
</dbReference>
<accession>A0A916YV26</accession>
<dbReference type="RefSeq" id="WP_188766755.1">
    <property type="nucleotide sequence ID" value="NZ_BMKK01000005.1"/>
</dbReference>
<dbReference type="AlphaFoldDB" id="A0A916YV26"/>
<dbReference type="InterPro" id="IPR016097">
    <property type="entry name" value="DUF695"/>
</dbReference>
<dbReference type="Pfam" id="PF05117">
    <property type="entry name" value="DUF695"/>
    <property type="match status" value="1"/>
</dbReference>
<evidence type="ECO:0000259" key="1">
    <source>
        <dbReference type="Pfam" id="PF05117"/>
    </source>
</evidence>
<organism evidence="2 3">
    <name type="scientific">Emticicia aquatilis</name>
    <dbReference type="NCBI Taxonomy" id="1537369"/>
    <lineage>
        <taxon>Bacteria</taxon>
        <taxon>Pseudomonadati</taxon>
        <taxon>Bacteroidota</taxon>
        <taxon>Cytophagia</taxon>
        <taxon>Cytophagales</taxon>
        <taxon>Leadbetterellaceae</taxon>
        <taxon>Emticicia</taxon>
    </lineage>
</organism>
<reference evidence="2" key="1">
    <citation type="journal article" date="2014" name="Int. J. Syst. Evol. Microbiol.">
        <title>Complete genome sequence of Corynebacterium casei LMG S-19264T (=DSM 44701T), isolated from a smear-ripened cheese.</title>
        <authorList>
            <consortium name="US DOE Joint Genome Institute (JGI-PGF)"/>
            <person name="Walter F."/>
            <person name="Albersmeier A."/>
            <person name="Kalinowski J."/>
            <person name="Ruckert C."/>
        </authorList>
    </citation>
    <scope>NUCLEOTIDE SEQUENCE</scope>
    <source>
        <strain evidence="2">CGMCC 1.15958</strain>
    </source>
</reference>
<feature type="domain" description="DUF695" evidence="1">
    <location>
        <begin position="239"/>
        <end position="361"/>
    </location>
</feature>
<name>A0A916YV26_9BACT</name>
<comment type="caution">
    <text evidence="2">The sequence shown here is derived from an EMBL/GenBank/DDBJ whole genome shotgun (WGS) entry which is preliminary data.</text>
</comment>
<reference evidence="2" key="2">
    <citation type="submission" date="2020-09" db="EMBL/GenBank/DDBJ databases">
        <authorList>
            <person name="Sun Q."/>
            <person name="Zhou Y."/>
        </authorList>
    </citation>
    <scope>NUCLEOTIDE SEQUENCE</scope>
    <source>
        <strain evidence="2">CGMCC 1.15958</strain>
    </source>
</reference>
<sequence length="365" mass="43090">MSFLKKIFGKKEEPITSYEDFWNWFQKHEKTFFKVVKEHGDIEQDFFDKLSPKLNSIKEGILLVTGMFDDNTVELIMTPDGIIKNIVFVEELVQSAPKIGGWQFTALKPVSDIKDVNIRMAEYDFNAQNISFYCNDYADFPDEIDITIVHDDFNEEDKTTITNGTFIFIDNYLGELNFITTIDEIRVTGKENNGKDLIPIEKLKDFLVWRQKEFIEKYDGIRYNTENDDYSMLEATLQNGNPLLAIINTDLLSWQSKASHPWIMIVEIKYDGENIKGMPNEHDYKLLNDIENEILEELKDYEGYLNIGRQTADGCREIYFACRDFRKPSKVLYQIQNNYLEKIDLSFEIYKDKYWQTFNRFIPKY</sequence>
<dbReference type="Proteomes" id="UP000609064">
    <property type="component" value="Unassembled WGS sequence"/>
</dbReference>
<evidence type="ECO:0000313" key="2">
    <source>
        <dbReference type="EMBL" id="GGD62514.1"/>
    </source>
</evidence>
<protein>
    <recommendedName>
        <fullName evidence="1">DUF695 domain-containing protein</fullName>
    </recommendedName>
</protein>
<proteinExistence type="predicted"/>
<keyword evidence="3" id="KW-1185">Reference proteome</keyword>
<evidence type="ECO:0000313" key="3">
    <source>
        <dbReference type="Proteomes" id="UP000609064"/>
    </source>
</evidence>